<comment type="caution">
    <text evidence="1">The sequence shown here is derived from an EMBL/GenBank/DDBJ whole genome shotgun (WGS) entry which is preliminary data.</text>
</comment>
<name>K6Z4K8_9ALTE</name>
<evidence type="ECO:0000313" key="1">
    <source>
        <dbReference type="EMBL" id="GAC25297.1"/>
    </source>
</evidence>
<gene>
    <name evidence="1" type="ORF">GMES_3007</name>
</gene>
<reference evidence="1 2" key="1">
    <citation type="journal article" date="2017" name="Antonie Van Leeuwenhoek">
        <title>Rhizobium rhizosphaerae sp. nov., a novel species isolated from rice rhizosphere.</title>
        <authorList>
            <person name="Zhao J.J."/>
            <person name="Zhang J."/>
            <person name="Zhang R.J."/>
            <person name="Zhang C.W."/>
            <person name="Yin H.Q."/>
            <person name="Zhang X.X."/>
        </authorList>
    </citation>
    <scope>NUCLEOTIDE SEQUENCE [LARGE SCALE GENOMIC DNA]</scope>
    <source>
        <strain evidence="1 2">KMM 241</strain>
    </source>
</reference>
<accession>K6Z4K8</accession>
<dbReference type="Proteomes" id="UP000006263">
    <property type="component" value="Unassembled WGS sequence"/>
</dbReference>
<protein>
    <submittedName>
        <fullName evidence="1">Uncharacterized protein</fullName>
    </submittedName>
</protein>
<organism evidence="1 2">
    <name type="scientific">Paraglaciecola mesophila KMM 241</name>
    <dbReference type="NCBI Taxonomy" id="1128912"/>
    <lineage>
        <taxon>Bacteria</taxon>
        <taxon>Pseudomonadati</taxon>
        <taxon>Pseudomonadota</taxon>
        <taxon>Gammaproteobacteria</taxon>
        <taxon>Alteromonadales</taxon>
        <taxon>Alteromonadaceae</taxon>
        <taxon>Paraglaciecola</taxon>
    </lineage>
</organism>
<proteinExistence type="predicted"/>
<dbReference type="AlphaFoldDB" id="K6Z4K8"/>
<dbReference type="EMBL" id="BAEP01000060">
    <property type="protein sequence ID" value="GAC25297.1"/>
    <property type="molecule type" value="Genomic_DNA"/>
</dbReference>
<evidence type="ECO:0000313" key="2">
    <source>
        <dbReference type="Proteomes" id="UP000006263"/>
    </source>
</evidence>
<sequence length="38" mass="4245">MLQSTQSLAFRQVLEITLKANVTKKSTSELIKPIIGRT</sequence>